<reference evidence="3 4" key="1">
    <citation type="submission" date="2024-06" db="EMBL/GenBank/DDBJ databases">
        <title>The Natural Products Discovery Center: Release of the First 8490 Sequenced Strains for Exploring Actinobacteria Biosynthetic Diversity.</title>
        <authorList>
            <person name="Kalkreuter E."/>
            <person name="Kautsar S.A."/>
            <person name="Yang D."/>
            <person name="Bader C.D."/>
            <person name="Teijaro C.N."/>
            <person name="Fluegel L."/>
            <person name="Davis C.M."/>
            <person name="Simpson J.R."/>
            <person name="Lauterbach L."/>
            <person name="Steele A.D."/>
            <person name="Gui C."/>
            <person name="Meng S."/>
            <person name="Li G."/>
            <person name="Viehrig K."/>
            <person name="Ye F."/>
            <person name="Su P."/>
            <person name="Kiefer A.F."/>
            <person name="Nichols A."/>
            <person name="Cepeda A.J."/>
            <person name="Yan W."/>
            <person name="Fan B."/>
            <person name="Jiang Y."/>
            <person name="Adhikari A."/>
            <person name="Zheng C.-J."/>
            <person name="Schuster L."/>
            <person name="Cowan T.M."/>
            <person name="Smanski M.J."/>
            <person name="Chevrette M.G."/>
            <person name="De Carvalho L.P.S."/>
            <person name="Shen B."/>
        </authorList>
    </citation>
    <scope>NUCLEOTIDE SEQUENCE [LARGE SCALE GENOMIC DNA]</scope>
    <source>
        <strain evidence="3 4">NPDC050100</strain>
    </source>
</reference>
<feature type="compositionally biased region" description="Basic and acidic residues" evidence="1">
    <location>
        <begin position="111"/>
        <end position="133"/>
    </location>
</feature>
<evidence type="ECO:0000256" key="1">
    <source>
        <dbReference type="SAM" id="MobiDB-lite"/>
    </source>
</evidence>
<keyword evidence="2" id="KW-0732">Signal</keyword>
<feature type="signal peptide" evidence="2">
    <location>
        <begin position="1"/>
        <end position="16"/>
    </location>
</feature>
<evidence type="ECO:0000313" key="4">
    <source>
        <dbReference type="Proteomes" id="UP001551675"/>
    </source>
</evidence>
<protein>
    <recommendedName>
        <fullName evidence="5">DivIVA domain-containing protein</fullName>
    </recommendedName>
</protein>
<gene>
    <name evidence="3" type="ORF">AB0I59_10760</name>
</gene>
<feature type="region of interest" description="Disordered" evidence="1">
    <location>
        <begin position="101"/>
        <end position="193"/>
    </location>
</feature>
<proteinExistence type="predicted"/>
<evidence type="ECO:0000256" key="2">
    <source>
        <dbReference type="SAM" id="SignalP"/>
    </source>
</evidence>
<keyword evidence="4" id="KW-1185">Reference proteome</keyword>
<sequence length="193" mass="19688">MLVVLVLAALAVVGCAVKVSQGHGGALAEFTPDTPPLVLPAGRMDAADLAGLQLPIGLVGYQTDAVDATLQRAAISLSERDAHIAALEQRLAQVLAERLYGRPEDSSEPARPTDHVEPADPAHDAHEPDHADPGEAAAAEAAGKTEKIGKAGTTESAGEADSTKTSDSAHNAESVEPRPQVATAAANGAWEDA</sequence>
<evidence type="ECO:0008006" key="5">
    <source>
        <dbReference type="Google" id="ProtNLM"/>
    </source>
</evidence>
<dbReference type="EMBL" id="JBFALK010000004">
    <property type="protein sequence ID" value="MEV0969106.1"/>
    <property type="molecule type" value="Genomic_DNA"/>
</dbReference>
<name>A0ABV3GCE1_MICGL</name>
<accession>A0ABV3GCE1</accession>
<dbReference type="Proteomes" id="UP001551675">
    <property type="component" value="Unassembled WGS sequence"/>
</dbReference>
<comment type="caution">
    <text evidence="3">The sequence shown here is derived from an EMBL/GenBank/DDBJ whole genome shotgun (WGS) entry which is preliminary data.</text>
</comment>
<evidence type="ECO:0000313" key="3">
    <source>
        <dbReference type="EMBL" id="MEV0969106.1"/>
    </source>
</evidence>
<dbReference type="RefSeq" id="WP_061259348.1">
    <property type="nucleotide sequence ID" value="NZ_JBFALK010000004.1"/>
</dbReference>
<feature type="chain" id="PRO_5045493624" description="DivIVA domain-containing protein" evidence="2">
    <location>
        <begin position="17"/>
        <end position="193"/>
    </location>
</feature>
<organism evidence="3 4">
    <name type="scientific">Microtetraspora glauca</name>
    <dbReference type="NCBI Taxonomy" id="1996"/>
    <lineage>
        <taxon>Bacteria</taxon>
        <taxon>Bacillati</taxon>
        <taxon>Actinomycetota</taxon>
        <taxon>Actinomycetes</taxon>
        <taxon>Streptosporangiales</taxon>
        <taxon>Streptosporangiaceae</taxon>
        <taxon>Microtetraspora</taxon>
    </lineage>
</organism>